<dbReference type="NCBIfam" id="TIGR02320">
    <property type="entry name" value="PEP_mutase"/>
    <property type="match status" value="1"/>
</dbReference>
<sequence length="312" mass="32936">MTSPTSLPDGGTAPSTPGQRLRHLLAQTEPVQLMGAHDGLSARIAAAEGFPALWASGLCMSTARGVRDSDEATWSELLDLAATMIEAAPGVPVLIDGDTGYGNFNTARRFAARAERIGAAGVCFEDKVFPKMNSFFGDGHALAPVPEFCGKIRACKDGQRDPGFLVVARTETLIAGRPVEEALERAEAYAEAGADALFIHSRKPTPVEIAGFLERYDGRLPVVIAPTTFHTPTVDEFGRLGVSGVIWANHSMRASFAAMRDVCQQIRSNRGISAVEGQVASLKEVFGLLEYEALEADEAAYTGALGGAAVAG</sequence>
<dbReference type="GO" id="GO:0050188">
    <property type="term" value="F:phosphoenolpyruvate mutase activity"/>
    <property type="evidence" value="ECO:0007669"/>
    <property type="project" value="UniProtKB-EC"/>
</dbReference>
<dbReference type="SUPFAM" id="SSF51621">
    <property type="entry name" value="Phosphoenolpyruvate/pyruvate domain"/>
    <property type="match status" value="1"/>
</dbReference>
<reference evidence="4" key="1">
    <citation type="journal article" date="2015" name="J. Antibiot.">
        <title>Conserved biosynthetic pathways for phosalacine, bialaphos and newly discovered phosphonic acid natural products.</title>
        <authorList>
            <person name="Blodgett J.A.V."/>
            <person name="Zhang J.K."/>
            <person name="Yu X."/>
            <person name="Metcalf W.W."/>
        </authorList>
    </citation>
    <scope>NUCLEOTIDE SEQUENCE</scope>
    <source>
        <strain evidence="4">NRRL B-16230</strain>
    </source>
</reference>
<dbReference type="Pfam" id="PF13714">
    <property type="entry name" value="PEP_mutase"/>
    <property type="match status" value="1"/>
</dbReference>
<dbReference type="InterPro" id="IPR039556">
    <property type="entry name" value="ICL/PEPM"/>
</dbReference>
<evidence type="ECO:0000256" key="2">
    <source>
        <dbReference type="ARBA" id="ARBA00024063"/>
    </source>
</evidence>
<dbReference type="EMBL" id="KP185121">
    <property type="protein sequence ID" value="AKO69606.1"/>
    <property type="molecule type" value="Genomic_DNA"/>
</dbReference>
<dbReference type="InterPro" id="IPR015813">
    <property type="entry name" value="Pyrv/PenolPyrv_kinase-like_dom"/>
</dbReference>
<dbReference type="SMR" id="A0A0M3WNK3"/>
<dbReference type="RefSeq" id="WP_051731873.1">
    <property type="nucleotide sequence ID" value="NZ_JNWZ01000012.1"/>
</dbReference>
<protein>
    <recommendedName>
        <fullName evidence="2">phosphoenolpyruvate mutase</fullName>
        <ecNumber evidence="2">5.4.2.9</ecNumber>
    </recommendedName>
</protein>
<evidence type="ECO:0000256" key="1">
    <source>
        <dbReference type="ARBA" id="ARBA00023235"/>
    </source>
</evidence>
<dbReference type="PANTHER" id="PTHR42905">
    <property type="entry name" value="PHOSPHOENOLPYRUVATE CARBOXYLASE"/>
    <property type="match status" value="1"/>
</dbReference>
<dbReference type="BioCyc" id="MetaCyc:MONOMER-19759"/>
<dbReference type="EC" id="5.4.2.9" evidence="2"/>
<organism evidence="4">
    <name type="scientific">Kitasatospora phosalacinea</name>
    <dbReference type="NCBI Taxonomy" id="2065"/>
    <lineage>
        <taxon>Bacteria</taxon>
        <taxon>Bacillati</taxon>
        <taxon>Actinomycetota</taxon>
        <taxon>Actinomycetes</taxon>
        <taxon>Kitasatosporales</taxon>
        <taxon>Streptomycetaceae</taxon>
        <taxon>Kitasatospora</taxon>
    </lineage>
</organism>
<gene>
    <name evidence="4" type="primary">ppm</name>
</gene>
<dbReference type="InterPro" id="IPR040442">
    <property type="entry name" value="Pyrv_kinase-like_dom_sf"/>
</dbReference>
<dbReference type="InterPro" id="IPR012698">
    <property type="entry name" value="PEnolPyrv_PMutase_core"/>
</dbReference>
<evidence type="ECO:0000256" key="3">
    <source>
        <dbReference type="ARBA" id="ARBA00038455"/>
    </source>
</evidence>
<keyword evidence="1" id="KW-0413">Isomerase</keyword>
<proteinExistence type="inferred from homology"/>
<dbReference type="PANTHER" id="PTHR42905:SF7">
    <property type="entry name" value="PHOSPHOENOLPYRUVATE PHOSPHOMUTASE"/>
    <property type="match status" value="1"/>
</dbReference>
<dbReference type="CDD" id="cd00377">
    <property type="entry name" value="ICL_PEPM"/>
    <property type="match status" value="1"/>
</dbReference>
<dbReference type="AlphaFoldDB" id="A0A0M3WNK3"/>
<accession>A0A0M3WNK3</accession>
<dbReference type="Gene3D" id="3.20.20.60">
    <property type="entry name" value="Phosphoenolpyruvate-binding domains"/>
    <property type="match status" value="1"/>
</dbReference>
<evidence type="ECO:0000313" key="4">
    <source>
        <dbReference type="EMBL" id="AKO69606.1"/>
    </source>
</evidence>
<name>A0A0M3WNK3_9ACTN</name>
<comment type="similarity">
    <text evidence="3">Belongs to the isocitrate lyase/PEP mutase superfamily. PEP mutase family.</text>
</comment>